<keyword evidence="3" id="KW-1185">Reference proteome</keyword>
<dbReference type="EMBL" id="FOJO01000002">
    <property type="protein sequence ID" value="SFA42361.1"/>
    <property type="molecule type" value="Genomic_DNA"/>
</dbReference>
<evidence type="ECO:0000313" key="2">
    <source>
        <dbReference type="EMBL" id="SFA42361.1"/>
    </source>
</evidence>
<dbReference type="Proteomes" id="UP000182312">
    <property type="component" value="Unassembled WGS sequence"/>
</dbReference>
<reference evidence="2 4" key="3">
    <citation type="submission" date="2016-10" db="EMBL/GenBank/DDBJ databases">
        <authorList>
            <person name="de Groot N.N."/>
        </authorList>
    </citation>
    <scope>NUCLEOTIDE SEQUENCE [LARGE SCALE GENOMIC DNA]</scope>
    <source>
        <strain evidence="2 4">CGMCC 1.6117</strain>
    </source>
</reference>
<dbReference type="EMBL" id="JRKN01000001">
    <property type="protein sequence ID" value="KGJ06662.1"/>
    <property type="molecule type" value="Genomic_DNA"/>
</dbReference>
<gene>
    <name evidence="1" type="ORF">IT41_00315</name>
    <name evidence="2" type="ORF">SAMN04487972_102294</name>
</gene>
<evidence type="ECO:0000313" key="3">
    <source>
        <dbReference type="Proteomes" id="UP000029846"/>
    </source>
</evidence>
<name>A0A099F9A1_9RHOB</name>
<proteinExistence type="predicted"/>
<reference evidence="1 3" key="1">
    <citation type="submission" date="2014-09" db="EMBL/GenBank/DDBJ databases">
        <authorList>
            <person name="McGinnis J.M."/>
            <person name="Wolfgang W.J."/>
        </authorList>
    </citation>
    <scope>NUCLEOTIDE SEQUENCE [LARGE SCALE GENOMIC DNA]</scope>
    <source>
        <strain evidence="1 3">JCM 14014</strain>
    </source>
</reference>
<dbReference type="AlphaFoldDB" id="A0A099F9A1"/>
<evidence type="ECO:0000313" key="4">
    <source>
        <dbReference type="Proteomes" id="UP000182312"/>
    </source>
</evidence>
<sequence length="110" mass="10579">MQAVSGTGPAAQPLPGADALLRAGLSGAAIAGTWAGIHESGRLRNGDIASDEAVQATLNSAMIGAGAAVVAQVVGHAARAVPLLALAVAAGGVLYLANRRWAEAAADSGG</sequence>
<dbReference type="OrthoDB" id="9951448at2"/>
<accession>A0A099F9A1</accession>
<protein>
    <submittedName>
        <fullName evidence="1">Uncharacterized protein</fullName>
    </submittedName>
</protein>
<evidence type="ECO:0000313" key="1">
    <source>
        <dbReference type="EMBL" id="KGJ06662.1"/>
    </source>
</evidence>
<reference evidence="1 3" key="2">
    <citation type="submission" date="2014-10" db="EMBL/GenBank/DDBJ databases">
        <title>Paracoccus sanguinis sp. nov., isolated from clinical specimens of New York State patients.</title>
        <authorList>
            <person name="Mingle L.A."/>
            <person name="Cole J.A."/>
            <person name="Lapierre P."/>
            <person name="Musser K.A."/>
        </authorList>
    </citation>
    <scope>NUCLEOTIDE SEQUENCE [LARGE SCALE GENOMIC DNA]</scope>
    <source>
        <strain evidence="1 3">JCM 14014</strain>
    </source>
</reference>
<dbReference type="RefSeq" id="WP_036737774.1">
    <property type="nucleotide sequence ID" value="NZ_FOJO01000002.1"/>
</dbReference>
<dbReference type="STRING" id="376733.SAMN04487972_102294"/>
<dbReference type="Proteomes" id="UP000029846">
    <property type="component" value="Unassembled WGS sequence"/>
</dbReference>
<organism evidence="1 3">
    <name type="scientific">Paracoccus halophilus</name>
    <dbReference type="NCBI Taxonomy" id="376733"/>
    <lineage>
        <taxon>Bacteria</taxon>
        <taxon>Pseudomonadati</taxon>
        <taxon>Pseudomonadota</taxon>
        <taxon>Alphaproteobacteria</taxon>
        <taxon>Rhodobacterales</taxon>
        <taxon>Paracoccaceae</taxon>
        <taxon>Paracoccus</taxon>
    </lineage>
</organism>